<dbReference type="SUPFAM" id="SSF81296">
    <property type="entry name" value="E set domains"/>
    <property type="match status" value="1"/>
</dbReference>
<evidence type="ECO:0000256" key="4">
    <source>
        <dbReference type="ARBA" id="ARBA00022490"/>
    </source>
</evidence>
<sequence length="215" mass="24639">MVLVLINKITAYSDKCLRMSDEFKDLQPENTSYKISEKRTIEEYTNLDANDESLNKWKKSLGLNTGKELDVEPGDKRKVVIISMTLKIEGESPVVINLENEKNYASLKDKKISFKIKEKSIYKLIIKFKVQHEIITGLKYLQGVKKAGITVDKIDEPMGSYAPNTVDKPFYEKEFEEVEAPGGFLARGNYSAVSKFIDDDKFEHLVLPWSFQITK</sequence>
<keyword evidence="3" id="KW-0343">GTPase activation</keyword>
<comment type="similarity">
    <text evidence="2">Belongs to the Rho GDI family.</text>
</comment>
<dbReference type="Proteomes" id="UP000307173">
    <property type="component" value="Unassembled WGS sequence"/>
</dbReference>
<dbReference type="Gene3D" id="2.70.50.30">
    <property type="entry name" value="Coagulation Factor XIII, subunit A, domain 1"/>
    <property type="match status" value="1"/>
</dbReference>
<dbReference type="GO" id="GO:0005829">
    <property type="term" value="C:cytosol"/>
    <property type="evidence" value="ECO:0007669"/>
    <property type="project" value="TreeGrafter"/>
</dbReference>
<dbReference type="InterPro" id="IPR014756">
    <property type="entry name" value="Ig_E-set"/>
</dbReference>
<dbReference type="GO" id="GO:0005096">
    <property type="term" value="F:GTPase activator activity"/>
    <property type="evidence" value="ECO:0007669"/>
    <property type="project" value="UniProtKB-KW"/>
</dbReference>
<keyword evidence="4" id="KW-0963">Cytoplasm</keyword>
<gene>
    <name evidence="5" type="ORF">CANINC_004721</name>
</gene>
<comment type="caution">
    <text evidence="5">The sequence shown here is derived from an EMBL/GenBank/DDBJ whole genome shotgun (WGS) entry which is preliminary data.</text>
</comment>
<dbReference type="Pfam" id="PF02115">
    <property type="entry name" value="Rho_GDI"/>
    <property type="match status" value="1"/>
</dbReference>
<dbReference type="InterPro" id="IPR000406">
    <property type="entry name" value="Rho_GDI"/>
</dbReference>
<dbReference type="PANTHER" id="PTHR10980:SF3">
    <property type="entry name" value="LD16419P"/>
    <property type="match status" value="1"/>
</dbReference>
<accession>A0A4T0WXK0</accession>
<evidence type="ECO:0000256" key="2">
    <source>
        <dbReference type="ARBA" id="ARBA00009758"/>
    </source>
</evidence>
<protein>
    <recommendedName>
        <fullName evidence="7">Rho GDP-dissociation inhibitor</fullName>
    </recommendedName>
</protein>
<keyword evidence="6" id="KW-1185">Reference proteome</keyword>
<comment type="subcellular location">
    <subcellularLocation>
        <location evidence="1">Cytoplasm</location>
    </subcellularLocation>
</comment>
<evidence type="ECO:0000256" key="1">
    <source>
        <dbReference type="ARBA" id="ARBA00004496"/>
    </source>
</evidence>
<evidence type="ECO:0000313" key="6">
    <source>
        <dbReference type="Proteomes" id="UP000307173"/>
    </source>
</evidence>
<dbReference type="AlphaFoldDB" id="A0A4T0WXK0"/>
<dbReference type="GO" id="GO:0005094">
    <property type="term" value="F:Rho GDP-dissociation inhibitor activity"/>
    <property type="evidence" value="ECO:0007669"/>
    <property type="project" value="InterPro"/>
</dbReference>
<organism evidence="5 6">
    <name type="scientific">Pichia inconspicua</name>
    <dbReference type="NCBI Taxonomy" id="52247"/>
    <lineage>
        <taxon>Eukaryota</taxon>
        <taxon>Fungi</taxon>
        <taxon>Dikarya</taxon>
        <taxon>Ascomycota</taxon>
        <taxon>Saccharomycotina</taxon>
        <taxon>Pichiomycetes</taxon>
        <taxon>Pichiales</taxon>
        <taxon>Pichiaceae</taxon>
        <taxon>Pichia</taxon>
    </lineage>
</organism>
<dbReference type="OrthoDB" id="1683373at2759"/>
<reference evidence="5 6" key="1">
    <citation type="journal article" date="2019" name="Front. Genet.">
        <title>Whole-Genome Sequencing of the Opportunistic Yeast Pathogen Candida inconspicua Uncovers Its Hybrid Origin.</title>
        <authorList>
            <person name="Mixao V."/>
            <person name="Hansen A.P."/>
            <person name="Saus E."/>
            <person name="Boekhout T."/>
            <person name="Lass-Florl C."/>
            <person name="Gabaldon T."/>
        </authorList>
    </citation>
    <scope>NUCLEOTIDE SEQUENCE [LARGE SCALE GENOMIC DNA]</scope>
    <source>
        <strain evidence="5 6">CBS 180</strain>
    </source>
</reference>
<dbReference type="EMBL" id="SELW01000657">
    <property type="protein sequence ID" value="TID15050.1"/>
    <property type="molecule type" value="Genomic_DNA"/>
</dbReference>
<evidence type="ECO:0000256" key="3">
    <source>
        <dbReference type="ARBA" id="ARBA00022468"/>
    </source>
</evidence>
<evidence type="ECO:0008006" key="7">
    <source>
        <dbReference type="Google" id="ProtNLM"/>
    </source>
</evidence>
<dbReference type="GO" id="GO:0007266">
    <property type="term" value="P:Rho protein signal transduction"/>
    <property type="evidence" value="ECO:0007669"/>
    <property type="project" value="InterPro"/>
</dbReference>
<dbReference type="GO" id="GO:0016020">
    <property type="term" value="C:membrane"/>
    <property type="evidence" value="ECO:0007669"/>
    <property type="project" value="TreeGrafter"/>
</dbReference>
<name>A0A4T0WXK0_9ASCO</name>
<evidence type="ECO:0000313" key="5">
    <source>
        <dbReference type="EMBL" id="TID15050.1"/>
    </source>
</evidence>
<dbReference type="FunFam" id="2.70.50.30:FF:000004">
    <property type="entry name" value="Rho GDP-dissociation inhibitor 1"/>
    <property type="match status" value="1"/>
</dbReference>
<dbReference type="PANTHER" id="PTHR10980">
    <property type="entry name" value="RHO GDP-DISSOCIATION INHIBITOR"/>
    <property type="match status" value="1"/>
</dbReference>
<dbReference type="STRING" id="52247.A0A4T0WXK0"/>
<proteinExistence type="inferred from homology"/>
<dbReference type="InterPro" id="IPR024792">
    <property type="entry name" value="RhoGDI_dom_sf"/>
</dbReference>